<comment type="caution">
    <text evidence="2">The sequence shown here is derived from an EMBL/GenBank/DDBJ whole genome shotgun (WGS) entry which is preliminary data.</text>
</comment>
<dbReference type="EMBL" id="CAJJDM010000051">
    <property type="protein sequence ID" value="CAD8073428.1"/>
    <property type="molecule type" value="Genomic_DNA"/>
</dbReference>
<dbReference type="AlphaFoldDB" id="A0A8S1LXA2"/>
<accession>A0A8S1LXA2</accession>
<sequence length="415" mass="49133">MKGFMNPIFHPVNDEITVEERRTFQMPLSNFNQNIELPKEYERIFSSITDSSQQLNDSLLQPFDNSKYEQTLLFQNNNCLQINHHISQKNQRPIVKFDKNRLQQILQILANYHQCKQKPQNEQIINQNNNSKNIKVSSDTKQIQFNKMKNVIKNDSTPKNQPQSMQNENDIKSHKQRSSTNYTPRVETSAITVCHYSSKNLDANINQKQDDTNIIQLLQKRTKSQYHPKQLIKSQIDDINKKIIQFKNLILKSIKYDPLYESIQMSIDKIIQQNEDSNLLQKEVVYLKDFTNSKSFKESKYYIYFNVQKLISLAKEKQKKLQIIMIFNKEGFSNDCHQSPKTNCILSRQTTSDNIIEEVQDDKKRFFQLVVNRKLELPFNHPSKELLLNELYEKAIKIGIKKCDWQQFIINELKF</sequence>
<keyword evidence="3" id="KW-1185">Reference proteome</keyword>
<feature type="compositionally biased region" description="Polar residues" evidence="1">
    <location>
        <begin position="150"/>
        <end position="168"/>
    </location>
</feature>
<organism evidence="2 3">
    <name type="scientific">Paramecium primaurelia</name>
    <dbReference type="NCBI Taxonomy" id="5886"/>
    <lineage>
        <taxon>Eukaryota</taxon>
        <taxon>Sar</taxon>
        <taxon>Alveolata</taxon>
        <taxon>Ciliophora</taxon>
        <taxon>Intramacronucleata</taxon>
        <taxon>Oligohymenophorea</taxon>
        <taxon>Peniculida</taxon>
        <taxon>Parameciidae</taxon>
        <taxon>Paramecium</taxon>
    </lineage>
</organism>
<evidence type="ECO:0000313" key="3">
    <source>
        <dbReference type="Proteomes" id="UP000688137"/>
    </source>
</evidence>
<gene>
    <name evidence="2" type="ORF">PPRIM_AZ9-3.1.T0510029</name>
</gene>
<feature type="region of interest" description="Disordered" evidence="1">
    <location>
        <begin position="150"/>
        <end position="184"/>
    </location>
</feature>
<name>A0A8S1LXA2_PARPR</name>
<dbReference type="OMA" id="HQCKQKP"/>
<reference evidence="2" key="1">
    <citation type="submission" date="2021-01" db="EMBL/GenBank/DDBJ databases">
        <authorList>
            <consortium name="Genoscope - CEA"/>
            <person name="William W."/>
        </authorList>
    </citation>
    <scope>NUCLEOTIDE SEQUENCE</scope>
</reference>
<proteinExistence type="predicted"/>
<dbReference type="Proteomes" id="UP000688137">
    <property type="component" value="Unassembled WGS sequence"/>
</dbReference>
<protein>
    <submittedName>
        <fullName evidence="2">Uncharacterized protein</fullName>
    </submittedName>
</protein>
<evidence type="ECO:0000313" key="2">
    <source>
        <dbReference type="EMBL" id="CAD8073428.1"/>
    </source>
</evidence>
<evidence type="ECO:0000256" key="1">
    <source>
        <dbReference type="SAM" id="MobiDB-lite"/>
    </source>
</evidence>